<sequence>MDVYFNTKRDLLVVKTGYPMPPAAAQGKWRKSKKRVTKVSDEISSALQRQGYYMRKLRDLHSNRD</sequence>
<reference evidence="1 2" key="1">
    <citation type="submission" date="2014-03" db="EMBL/GenBank/DDBJ databases">
        <title>Bradyrhizobium valentinum sp. nov., isolated from effective nodules of Lupinus mariae-josephae, a lupine endemic of basic-lime soils in Eastern Spain.</title>
        <authorList>
            <person name="Duran D."/>
            <person name="Rey L."/>
            <person name="Navarro A."/>
            <person name="Busquets A."/>
            <person name="Imperial J."/>
            <person name="Ruiz-Argueso T."/>
        </authorList>
    </citation>
    <scope>NUCLEOTIDE SEQUENCE [LARGE SCALE GENOMIC DNA]</scope>
    <source>
        <strain evidence="1 2">LmjM3</strain>
    </source>
</reference>
<organism evidence="1 2">
    <name type="scientific">Bradyrhizobium valentinum</name>
    <dbReference type="NCBI Taxonomy" id="1518501"/>
    <lineage>
        <taxon>Bacteria</taxon>
        <taxon>Pseudomonadati</taxon>
        <taxon>Pseudomonadota</taxon>
        <taxon>Alphaproteobacteria</taxon>
        <taxon>Hyphomicrobiales</taxon>
        <taxon>Nitrobacteraceae</taxon>
        <taxon>Bradyrhizobium</taxon>
    </lineage>
</organism>
<dbReference type="AlphaFoldDB" id="A0A0R3JY47"/>
<proteinExistence type="predicted"/>
<gene>
    <name evidence="1" type="ORF">CP49_15245</name>
</gene>
<evidence type="ECO:0000313" key="2">
    <source>
        <dbReference type="Proteomes" id="UP000051913"/>
    </source>
</evidence>
<keyword evidence="2" id="KW-1185">Reference proteome</keyword>
<comment type="caution">
    <text evidence="1">The sequence shown here is derived from an EMBL/GenBank/DDBJ whole genome shotgun (WGS) entry which is preliminary data.</text>
</comment>
<dbReference type="EMBL" id="LLXX01000142">
    <property type="protein sequence ID" value="KRR03315.1"/>
    <property type="molecule type" value="Genomic_DNA"/>
</dbReference>
<name>A0A0R3JY47_9BRAD</name>
<protein>
    <submittedName>
        <fullName evidence="1">Uncharacterized protein</fullName>
    </submittedName>
</protein>
<accession>A0A0R3JY47</accession>
<evidence type="ECO:0000313" key="1">
    <source>
        <dbReference type="EMBL" id="KRR03315.1"/>
    </source>
</evidence>
<dbReference type="Proteomes" id="UP000051913">
    <property type="component" value="Unassembled WGS sequence"/>
</dbReference>